<name>A0A147BS79_IXORI</name>
<evidence type="ECO:0000313" key="1">
    <source>
        <dbReference type="EMBL" id="JAR93591.1"/>
    </source>
</evidence>
<reference evidence="1" key="1">
    <citation type="journal article" date="2018" name="PLoS Negl. Trop. Dis.">
        <title>Sialome diversity of ticks revealed by RNAseq of single tick salivary glands.</title>
        <authorList>
            <person name="Perner J."/>
            <person name="Kropackova S."/>
            <person name="Kopacek P."/>
            <person name="Ribeiro J.M."/>
        </authorList>
    </citation>
    <scope>NUCLEOTIDE SEQUENCE</scope>
    <source>
        <strain evidence="1">Siblings of single egg batch collected in Ceske Budejovice</strain>
        <tissue evidence="1">Salivary glands</tissue>
    </source>
</reference>
<protein>
    <submittedName>
        <fullName evidence="1">Putative secreted protein</fullName>
    </submittedName>
</protein>
<proteinExistence type="predicted"/>
<feature type="non-terminal residue" evidence="1">
    <location>
        <position position="127"/>
    </location>
</feature>
<organism evidence="1">
    <name type="scientific">Ixodes ricinus</name>
    <name type="common">Common tick</name>
    <name type="synonym">Acarus ricinus</name>
    <dbReference type="NCBI Taxonomy" id="34613"/>
    <lineage>
        <taxon>Eukaryota</taxon>
        <taxon>Metazoa</taxon>
        <taxon>Ecdysozoa</taxon>
        <taxon>Arthropoda</taxon>
        <taxon>Chelicerata</taxon>
        <taxon>Arachnida</taxon>
        <taxon>Acari</taxon>
        <taxon>Parasitiformes</taxon>
        <taxon>Ixodida</taxon>
        <taxon>Ixodoidea</taxon>
        <taxon>Ixodidae</taxon>
        <taxon>Ixodinae</taxon>
        <taxon>Ixodes</taxon>
    </lineage>
</organism>
<sequence length="127" mass="14239">MLGLLRREFRPVRAADGLLTWSALPSLSHGGPLSVNPFGCGSRPTGEKVSPRLFPFSREGTRLVTAKEIGRVSASSPMLPRSRLSKTPCLAGRDLFLPCRRGRHFGWRHSNSVREFYKCSWTLSLLW</sequence>
<dbReference type="EMBL" id="GEGO01001813">
    <property type="protein sequence ID" value="JAR93591.1"/>
    <property type="molecule type" value="Transcribed_RNA"/>
</dbReference>
<accession>A0A147BS79</accession>
<dbReference type="AlphaFoldDB" id="A0A147BS79"/>